<feature type="region of interest" description="Disordered" evidence="4">
    <location>
        <begin position="170"/>
        <end position="251"/>
    </location>
</feature>
<dbReference type="SUPFAM" id="SSF47370">
    <property type="entry name" value="Bromodomain"/>
    <property type="match status" value="1"/>
</dbReference>
<dbReference type="PANTHER" id="PTHR15398:SF13">
    <property type="entry name" value="BROMODOMAIN-CONTAINING PROTEIN 8"/>
    <property type="match status" value="1"/>
</dbReference>
<dbReference type="SMART" id="SM00297">
    <property type="entry name" value="BROMO"/>
    <property type="match status" value="1"/>
</dbReference>
<dbReference type="GeneTree" id="ENSGT00530000064262"/>
<feature type="region of interest" description="Disordered" evidence="4">
    <location>
        <begin position="847"/>
        <end position="869"/>
    </location>
</feature>
<feature type="transmembrane region" description="Helical" evidence="5">
    <location>
        <begin position="749"/>
        <end position="768"/>
    </location>
</feature>
<dbReference type="GO" id="GO:0035267">
    <property type="term" value="C:NuA4 histone acetyltransferase complex"/>
    <property type="evidence" value="ECO:0007669"/>
    <property type="project" value="TreeGrafter"/>
</dbReference>
<evidence type="ECO:0000256" key="2">
    <source>
        <dbReference type="PROSITE-ProRule" id="PRU00035"/>
    </source>
</evidence>
<evidence type="ECO:0000256" key="5">
    <source>
        <dbReference type="SAM" id="Phobius"/>
    </source>
</evidence>
<name>A0A670HQA9_PODMU</name>
<feature type="compositionally biased region" description="Basic and acidic residues" evidence="4">
    <location>
        <begin position="629"/>
        <end position="640"/>
    </location>
</feature>
<feature type="compositionally biased region" description="Basic and acidic residues" evidence="4">
    <location>
        <begin position="851"/>
        <end position="866"/>
    </location>
</feature>
<keyword evidence="3" id="KW-0175">Coiled coil</keyword>
<accession>A0A670HQA9</accession>
<reference evidence="7 8" key="1">
    <citation type="journal article" date="2019" name="Proc. Natl. Acad. Sci. U.S.A.">
        <title>Regulatory changes in pterin and carotenoid genes underlie balanced color polymorphisms in the wall lizard.</title>
        <authorList>
            <person name="Andrade P."/>
            <person name="Pinho C."/>
            <person name="Perez I de Lanuza G."/>
            <person name="Afonso S."/>
            <person name="Brejcha J."/>
            <person name="Rubin C.J."/>
            <person name="Wallerman O."/>
            <person name="Pereira P."/>
            <person name="Sabatino S.J."/>
            <person name="Bellati A."/>
            <person name="Pellitteri-Rosa D."/>
            <person name="Bosakova Z."/>
            <person name="Bunikis I."/>
            <person name="Carretero M.A."/>
            <person name="Feiner N."/>
            <person name="Marsik P."/>
            <person name="Pauperio F."/>
            <person name="Salvi D."/>
            <person name="Soler L."/>
            <person name="While G.M."/>
            <person name="Uller T."/>
            <person name="Font E."/>
            <person name="Andersson L."/>
            <person name="Carneiro M."/>
        </authorList>
    </citation>
    <scope>NUCLEOTIDE SEQUENCE</scope>
</reference>
<keyword evidence="5" id="KW-0472">Membrane</keyword>
<dbReference type="Pfam" id="PF00439">
    <property type="entry name" value="Bromodomain"/>
    <property type="match status" value="1"/>
</dbReference>
<feature type="coiled-coil region" evidence="3">
    <location>
        <begin position="98"/>
        <end position="132"/>
    </location>
</feature>
<proteinExistence type="predicted"/>
<dbReference type="Gene3D" id="1.20.920.10">
    <property type="entry name" value="Bromodomain-like"/>
    <property type="match status" value="1"/>
</dbReference>
<organism evidence="7 8">
    <name type="scientific">Podarcis muralis</name>
    <name type="common">Wall lizard</name>
    <name type="synonym">Lacerta muralis</name>
    <dbReference type="NCBI Taxonomy" id="64176"/>
    <lineage>
        <taxon>Eukaryota</taxon>
        <taxon>Metazoa</taxon>
        <taxon>Chordata</taxon>
        <taxon>Craniata</taxon>
        <taxon>Vertebrata</taxon>
        <taxon>Euteleostomi</taxon>
        <taxon>Lepidosauria</taxon>
        <taxon>Squamata</taxon>
        <taxon>Bifurcata</taxon>
        <taxon>Unidentata</taxon>
        <taxon>Episquamata</taxon>
        <taxon>Laterata</taxon>
        <taxon>Lacertibaenia</taxon>
        <taxon>Lacertidae</taxon>
        <taxon>Podarcis</taxon>
    </lineage>
</organism>
<dbReference type="OMA" id="AYKPHTT"/>
<reference evidence="7" key="2">
    <citation type="submission" date="2025-08" db="UniProtKB">
        <authorList>
            <consortium name="Ensembl"/>
        </authorList>
    </citation>
    <scope>IDENTIFICATION</scope>
</reference>
<keyword evidence="1 2" id="KW-0103">Bromodomain</keyword>
<sequence length="898" mass="96832">MAAGTGKHKLLSAGPTEPWSIREKLCLASSVMRSGDQNWVSVSRAIKPFAEPGRPPDWFSQKHCASQYSELLETTETPKRKRGEKGEVVETVEDVIVRKLTAERVEELKKMIKETQEKYRQLKRDAELIQAGHMDHRLEELCNDIVVKKRMEEEEAEVKRKATDAAYQARQAVKNTSRRPPGIMVRSPAGSTSPGADYSLGDLSQPTLEEASPGVTPGTLPSTPVASFIGIPDTPMGSTSLDAPMTPVTDDSAQKKMLGQKATPPPSPLLSELLKKGSLLPTSPRLVGESDMTVVSGHTSSSGLLLEVGGVLPGLHGGEMQSASTTVPASPAASGAPTLSRLLEAGPAQFTTSLASFSAVASEPPGKLLPPPVESVSQATLVMVPTLQAPAAVPPAATPESVATVSQPNTCVSMEAVPDPHTVTVSMDSSEISMIIDSIKKDCLGSGASGAVGTSKDHSIDGKEDLDLAEKMDIAVSYTGEELDFETVGDIIAIIEDKVDDHSEVLDVAAVEAFCDEIEDPQSLTDPWEHPLQREHPIQQEHEKQSQIPPMAVTVKQERPDCEESEAKGIRDLMSIGDLGTEIKTEPSEQGQIHLSPEEASALATRTSEAPEDEETRVAGLEGSEMEMESSKVEMDHGTVKTELPPDDDTSSPHAPSASEDSSQADLHHKYELSGNLTGLLGKGELAGEEDEEDGASEAASLEEPKEEDQGEGYLSEMDNEPPVSESDDGFSIHNAPLQSHTLADSIPSSPIVLINLIYLVMFAWCFIDRPMDLSTIKKNIENGLIRTTAEFQRDIMLMFQNAVMYNSSDHDVYHMAVEMQRDVLEQIQQFLATQLIMQTSESGISAKSLRGRDSTRKQDASEKDSVPMGSPAFLLSLFDGGTRGRRCAIEADMKMKK</sequence>
<keyword evidence="5" id="KW-1133">Transmembrane helix</keyword>
<dbReference type="InterPro" id="IPR036427">
    <property type="entry name" value="Bromodomain-like_sf"/>
</dbReference>
<reference evidence="7" key="3">
    <citation type="submission" date="2025-09" db="UniProtKB">
        <authorList>
            <consortium name="Ensembl"/>
        </authorList>
    </citation>
    <scope>IDENTIFICATION</scope>
</reference>
<dbReference type="PANTHER" id="PTHR15398">
    <property type="entry name" value="BROMODOMAIN-CONTAINING PROTEIN 8"/>
    <property type="match status" value="1"/>
</dbReference>
<dbReference type="PROSITE" id="PS50014">
    <property type="entry name" value="BROMODOMAIN_2"/>
    <property type="match status" value="1"/>
</dbReference>
<dbReference type="PRINTS" id="PR00503">
    <property type="entry name" value="BROMODOMAIN"/>
</dbReference>
<feature type="region of interest" description="Disordered" evidence="4">
    <location>
        <begin position="680"/>
        <end position="733"/>
    </location>
</feature>
<feature type="region of interest" description="Disordered" evidence="4">
    <location>
        <begin position="586"/>
        <end position="666"/>
    </location>
</feature>
<protein>
    <submittedName>
        <fullName evidence="7">Bromodomain containing 8</fullName>
    </submittedName>
</protein>
<evidence type="ECO:0000313" key="8">
    <source>
        <dbReference type="Proteomes" id="UP000472272"/>
    </source>
</evidence>
<keyword evidence="8" id="KW-1185">Reference proteome</keyword>
<dbReference type="Ensembl" id="ENSPMRT00000002123.1">
    <property type="protein sequence ID" value="ENSPMRP00000001999.1"/>
    <property type="gene ID" value="ENSPMRG00000000614.1"/>
</dbReference>
<dbReference type="AlphaFoldDB" id="A0A670HQA9"/>
<evidence type="ECO:0000256" key="3">
    <source>
        <dbReference type="SAM" id="Coils"/>
    </source>
</evidence>
<feature type="compositionally biased region" description="Acidic residues" evidence="4">
    <location>
        <begin position="687"/>
        <end position="696"/>
    </location>
</feature>
<evidence type="ECO:0000256" key="4">
    <source>
        <dbReference type="SAM" id="MobiDB-lite"/>
    </source>
</evidence>
<evidence type="ECO:0000259" key="6">
    <source>
        <dbReference type="PROSITE" id="PS50014"/>
    </source>
</evidence>
<evidence type="ECO:0000256" key="1">
    <source>
        <dbReference type="ARBA" id="ARBA00023117"/>
    </source>
</evidence>
<dbReference type="InterPro" id="IPR001487">
    <property type="entry name" value="Bromodomain"/>
</dbReference>
<evidence type="ECO:0000313" key="7">
    <source>
        <dbReference type="Ensembl" id="ENSPMRP00000001999.1"/>
    </source>
</evidence>
<gene>
    <name evidence="7" type="primary">BRD8</name>
</gene>
<dbReference type="Proteomes" id="UP000472272">
    <property type="component" value="Chromosome 2"/>
</dbReference>
<keyword evidence="5" id="KW-0812">Transmembrane</keyword>
<feature type="domain" description="Bromo" evidence="6">
    <location>
        <begin position="767"/>
        <end position="814"/>
    </location>
</feature>